<reference evidence="3" key="1">
    <citation type="journal article" date="2019" name="Int. J. Syst. Evol. Microbiol.">
        <title>The Global Catalogue of Microorganisms (GCM) 10K type strain sequencing project: providing services to taxonomists for standard genome sequencing and annotation.</title>
        <authorList>
            <consortium name="The Broad Institute Genomics Platform"/>
            <consortium name="The Broad Institute Genome Sequencing Center for Infectious Disease"/>
            <person name="Wu L."/>
            <person name="Ma J."/>
        </authorList>
    </citation>
    <scope>NUCLEOTIDE SEQUENCE [LARGE SCALE GENOMIC DNA]</scope>
    <source>
        <strain evidence="3">JCM 15309</strain>
    </source>
</reference>
<evidence type="ECO:0008006" key="4">
    <source>
        <dbReference type="Google" id="ProtNLM"/>
    </source>
</evidence>
<dbReference type="RefSeq" id="WP_344042863.1">
    <property type="nucleotide sequence ID" value="NZ_BAAAPB010000001.1"/>
</dbReference>
<feature type="signal peptide" evidence="1">
    <location>
        <begin position="1"/>
        <end position="20"/>
    </location>
</feature>
<dbReference type="EMBL" id="BAAAPB010000001">
    <property type="protein sequence ID" value="GAA1952062.1"/>
    <property type="molecule type" value="Genomic_DNA"/>
</dbReference>
<gene>
    <name evidence="2" type="ORF">GCM10009798_09140</name>
</gene>
<evidence type="ECO:0000256" key="1">
    <source>
        <dbReference type="SAM" id="SignalP"/>
    </source>
</evidence>
<feature type="chain" id="PRO_5046610894" description="Lipoprotein" evidence="1">
    <location>
        <begin position="21"/>
        <end position="153"/>
    </location>
</feature>
<name>A0ABP5BX62_9ACTN</name>
<evidence type="ECO:0000313" key="3">
    <source>
        <dbReference type="Proteomes" id="UP001500571"/>
    </source>
</evidence>
<comment type="caution">
    <text evidence="2">The sequence shown here is derived from an EMBL/GenBank/DDBJ whole genome shotgun (WGS) entry which is preliminary data.</text>
</comment>
<accession>A0ABP5BX62</accession>
<protein>
    <recommendedName>
        <fullName evidence="4">Lipoprotein</fullName>
    </recommendedName>
</protein>
<keyword evidence="3" id="KW-1185">Reference proteome</keyword>
<evidence type="ECO:0000313" key="2">
    <source>
        <dbReference type="EMBL" id="GAA1952062.1"/>
    </source>
</evidence>
<keyword evidence="1" id="KW-0732">Signal</keyword>
<dbReference type="PROSITE" id="PS51257">
    <property type="entry name" value="PROKAR_LIPOPROTEIN"/>
    <property type="match status" value="1"/>
</dbReference>
<dbReference type="Proteomes" id="UP001500571">
    <property type="component" value="Unassembled WGS sequence"/>
</dbReference>
<organism evidence="2 3">
    <name type="scientific">Nocardioides panacihumi</name>
    <dbReference type="NCBI Taxonomy" id="400774"/>
    <lineage>
        <taxon>Bacteria</taxon>
        <taxon>Bacillati</taxon>
        <taxon>Actinomycetota</taxon>
        <taxon>Actinomycetes</taxon>
        <taxon>Propionibacteriales</taxon>
        <taxon>Nocardioidaceae</taxon>
        <taxon>Nocardioides</taxon>
    </lineage>
</organism>
<proteinExistence type="predicted"/>
<sequence>MVRRLAAAAALATLATVAAACGSGDADAGDHQTRDAHAAADSSTCVADATAVTSTPPAYPADFPLPKDTVVFNIEDRGADGVIATGVTTTRFDDVLTAMNDSQQAGFKVTSGETEEDDAEANWTGNGFTGRWAIKKSATCPGETVVQLLSKKS</sequence>